<reference evidence="2 3" key="1">
    <citation type="journal article" date="2018" name="Plant J.">
        <title>Genome sequences of Chlorella sorokiniana UTEX 1602 and Micractinium conductrix SAG 241.80: implications to maltose excretion by a green alga.</title>
        <authorList>
            <person name="Arriola M.B."/>
            <person name="Velmurugan N."/>
            <person name="Zhang Y."/>
            <person name="Plunkett M.H."/>
            <person name="Hondzo H."/>
            <person name="Barney B.M."/>
        </authorList>
    </citation>
    <scope>NUCLEOTIDE SEQUENCE [LARGE SCALE GENOMIC DNA]</scope>
    <source>
        <strain evidence="3">UTEX 1602</strain>
    </source>
</reference>
<sequence length="310" mass="34561">MQAWDWANEALAEDWQFSLEFDRYFWGTTVALYSAFTLKAAPQMSAAENVENFTICAVILAMALISTLYAAAWRRHTPLLRVVLLFYIYSLPILTSVDAMHAISPAPSKVRYIGGILDAVALWLSTSNGFIAWSLLAARPPLFVALPAQIFVLARITAGNMCRTPILQHPIMQRRTERDHRILSHLPCVFGLHPLKLMIPITPDARCWALLLFYNVLLGLLLPLLLIVPLRQQGQPASGDGADSIAAHASSGRRKGLLGRLDSYIDACLRSLLWPRAADERVTALFGWLARWLLLLTLLWMGCCLLAEPT</sequence>
<feature type="transmembrane region" description="Helical" evidence="1">
    <location>
        <begin position="285"/>
        <end position="308"/>
    </location>
</feature>
<organism evidence="2 3">
    <name type="scientific">Chlorella sorokiniana</name>
    <name type="common">Freshwater green alga</name>
    <dbReference type="NCBI Taxonomy" id="3076"/>
    <lineage>
        <taxon>Eukaryota</taxon>
        <taxon>Viridiplantae</taxon>
        <taxon>Chlorophyta</taxon>
        <taxon>core chlorophytes</taxon>
        <taxon>Trebouxiophyceae</taxon>
        <taxon>Chlorellales</taxon>
        <taxon>Chlorellaceae</taxon>
        <taxon>Chlorella clade</taxon>
        <taxon>Chlorella</taxon>
    </lineage>
</organism>
<evidence type="ECO:0000313" key="3">
    <source>
        <dbReference type="Proteomes" id="UP000239899"/>
    </source>
</evidence>
<keyword evidence="1" id="KW-0812">Transmembrane</keyword>
<feature type="transmembrane region" description="Helical" evidence="1">
    <location>
        <begin position="79"/>
        <end position="100"/>
    </location>
</feature>
<dbReference type="AlphaFoldDB" id="A0A2P6TKZ3"/>
<feature type="transmembrane region" description="Helical" evidence="1">
    <location>
        <begin position="53"/>
        <end position="73"/>
    </location>
</feature>
<feature type="transmembrane region" description="Helical" evidence="1">
    <location>
        <begin position="142"/>
        <end position="162"/>
    </location>
</feature>
<protein>
    <submittedName>
        <fullName evidence="2">Permease urea carboxylase system</fullName>
    </submittedName>
</protein>
<keyword evidence="1" id="KW-0472">Membrane</keyword>
<accession>A0A2P6TKZ3</accession>
<dbReference type="EMBL" id="LHPG02000012">
    <property type="protein sequence ID" value="PRW44962.1"/>
    <property type="molecule type" value="Genomic_DNA"/>
</dbReference>
<proteinExistence type="predicted"/>
<dbReference type="OrthoDB" id="10378241at2759"/>
<evidence type="ECO:0000313" key="2">
    <source>
        <dbReference type="EMBL" id="PRW44962.1"/>
    </source>
</evidence>
<dbReference type="Proteomes" id="UP000239899">
    <property type="component" value="Unassembled WGS sequence"/>
</dbReference>
<feature type="transmembrane region" description="Helical" evidence="1">
    <location>
        <begin position="208"/>
        <end position="228"/>
    </location>
</feature>
<gene>
    <name evidence="2" type="ORF">C2E21_6273</name>
</gene>
<keyword evidence="3" id="KW-1185">Reference proteome</keyword>
<name>A0A2P6TKZ3_CHLSO</name>
<comment type="caution">
    <text evidence="2">The sequence shown here is derived from an EMBL/GenBank/DDBJ whole genome shotgun (WGS) entry which is preliminary data.</text>
</comment>
<keyword evidence="1" id="KW-1133">Transmembrane helix</keyword>
<evidence type="ECO:0000256" key="1">
    <source>
        <dbReference type="SAM" id="Phobius"/>
    </source>
</evidence>